<dbReference type="NCBIfam" id="TIGR01730">
    <property type="entry name" value="RND_mfp"/>
    <property type="match status" value="1"/>
</dbReference>
<sequence length="370" mass="41237">MSRRFFYMLFGVAVVLGGIFGFKAFMDQQIAEYFEDMPEPEATINAATVETDAWTPETRAIGSLEAVRGATLSFQSQGLVDRIRFSSGTEVAEGETLVELDTALDRAELESLQAAAMLAESELQRARGLATRDSISDSELQRRQTEAEQARAAVRSQEERIRQKSLRAPFDGQLGIRQIDEGQFVGPGDPVVELQTLDPIHLNFTLPERRLSEVEPGQEVRIRTDAHDAVFTGVITAIEPRVRPASRMFRVQATLDNEDHRLRPGQFARVTLERGEAEEGLVVPQTAIRHAPWGQSAFVVFEDDDGQKRVEQRLVETGERRGDLIRIRDGLEEGDTVAASGLLKLQNDTPVNITEDAQPDAERDPRPDTR</sequence>
<dbReference type="RefSeq" id="WP_077244899.1">
    <property type="nucleotide sequence ID" value="NZ_MUZR01000068.1"/>
</dbReference>
<feature type="coiled-coil region" evidence="2">
    <location>
        <begin position="109"/>
        <end position="167"/>
    </location>
</feature>
<dbReference type="PANTHER" id="PTHR30469:SF11">
    <property type="entry name" value="BLL4320 PROTEIN"/>
    <property type="match status" value="1"/>
</dbReference>
<feature type="domain" description="CusB-like beta-barrel" evidence="4">
    <location>
        <begin position="202"/>
        <end position="274"/>
    </location>
</feature>
<accession>A0A1V2ZV27</accession>
<organism evidence="6 7">
    <name type="scientific">Thioalkalivibrio halophilus</name>
    <dbReference type="NCBI Taxonomy" id="252474"/>
    <lineage>
        <taxon>Bacteria</taxon>
        <taxon>Pseudomonadati</taxon>
        <taxon>Pseudomonadota</taxon>
        <taxon>Gammaproteobacteria</taxon>
        <taxon>Chromatiales</taxon>
        <taxon>Ectothiorhodospiraceae</taxon>
        <taxon>Thioalkalivibrio</taxon>
    </lineage>
</organism>
<keyword evidence="7" id="KW-1185">Reference proteome</keyword>
<dbReference type="EMBL" id="MUZR01000068">
    <property type="protein sequence ID" value="OOC09000.1"/>
    <property type="molecule type" value="Genomic_DNA"/>
</dbReference>
<feature type="compositionally biased region" description="Basic and acidic residues" evidence="3">
    <location>
        <begin position="360"/>
        <end position="370"/>
    </location>
</feature>
<dbReference type="GO" id="GO:1990281">
    <property type="term" value="C:efflux pump complex"/>
    <property type="evidence" value="ECO:0007669"/>
    <property type="project" value="TreeGrafter"/>
</dbReference>
<dbReference type="InterPro" id="IPR058627">
    <property type="entry name" value="MdtA-like_C"/>
</dbReference>
<protein>
    <submittedName>
        <fullName evidence="6">Efflux transporter periplasmic adaptor subunit</fullName>
    </submittedName>
</protein>
<feature type="domain" description="Multidrug resistance protein MdtA-like C-terminal permuted SH3" evidence="5">
    <location>
        <begin position="281"/>
        <end position="342"/>
    </location>
</feature>
<dbReference type="OrthoDB" id="9806939at2"/>
<keyword evidence="2" id="KW-0175">Coiled coil</keyword>
<evidence type="ECO:0000256" key="1">
    <source>
        <dbReference type="ARBA" id="ARBA00009477"/>
    </source>
</evidence>
<evidence type="ECO:0000313" key="6">
    <source>
        <dbReference type="EMBL" id="OOC09000.1"/>
    </source>
</evidence>
<dbReference type="Pfam" id="PF25967">
    <property type="entry name" value="RND-MFP_C"/>
    <property type="match status" value="1"/>
</dbReference>
<evidence type="ECO:0000313" key="7">
    <source>
        <dbReference type="Proteomes" id="UP000189177"/>
    </source>
</evidence>
<dbReference type="STRING" id="252474.B1A74_13210"/>
<dbReference type="PANTHER" id="PTHR30469">
    <property type="entry name" value="MULTIDRUG RESISTANCE PROTEIN MDTA"/>
    <property type="match status" value="1"/>
</dbReference>
<gene>
    <name evidence="6" type="ORF">B1A74_13210</name>
</gene>
<dbReference type="Gene3D" id="2.40.30.170">
    <property type="match status" value="1"/>
</dbReference>
<reference evidence="6 7" key="1">
    <citation type="submission" date="2017-02" db="EMBL/GenBank/DDBJ databases">
        <title>Genomic diversity within the haloalkaliphilic genus Thioalkalivibrio.</title>
        <authorList>
            <person name="Ahn A.-C."/>
            <person name="Meier-Kolthoff J."/>
            <person name="Overmars L."/>
            <person name="Richter M."/>
            <person name="Woyke T."/>
            <person name="Sorokin D.Y."/>
            <person name="Muyzer G."/>
        </authorList>
    </citation>
    <scope>NUCLEOTIDE SEQUENCE [LARGE SCALE GENOMIC DNA]</scope>
    <source>
        <strain evidence="6 7">HL17</strain>
    </source>
</reference>
<comment type="caution">
    <text evidence="6">The sequence shown here is derived from an EMBL/GenBank/DDBJ whole genome shotgun (WGS) entry which is preliminary data.</text>
</comment>
<dbReference type="Proteomes" id="UP000189177">
    <property type="component" value="Unassembled WGS sequence"/>
</dbReference>
<dbReference type="FunFam" id="2.40.30.170:FF:000010">
    <property type="entry name" value="Efflux RND transporter periplasmic adaptor subunit"/>
    <property type="match status" value="1"/>
</dbReference>
<dbReference type="Gene3D" id="1.10.287.470">
    <property type="entry name" value="Helix hairpin bin"/>
    <property type="match status" value="1"/>
</dbReference>
<dbReference type="AlphaFoldDB" id="A0A1V2ZV27"/>
<feature type="region of interest" description="Disordered" evidence="3">
    <location>
        <begin position="341"/>
        <end position="370"/>
    </location>
</feature>
<evidence type="ECO:0000256" key="2">
    <source>
        <dbReference type="SAM" id="Coils"/>
    </source>
</evidence>
<comment type="similarity">
    <text evidence="1">Belongs to the membrane fusion protein (MFP) (TC 8.A.1) family.</text>
</comment>
<proteinExistence type="inferred from homology"/>
<dbReference type="Pfam" id="PF25954">
    <property type="entry name" value="Beta-barrel_RND_2"/>
    <property type="match status" value="1"/>
</dbReference>
<evidence type="ECO:0000256" key="3">
    <source>
        <dbReference type="SAM" id="MobiDB-lite"/>
    </source>
</evidence>
<dbReference type="InterPro" id="IPR058792">
    <property type="entry name" value="Beta-barrel_RND_2"/>
</dbReference>
<dbReference type="InterPro" id="IPR006143">
    <property type="entry name" value="RND_pump_MFP"/>
</dbReference>
<dbReference type="SUPFAM" id="SSF111369">
    <property type="entry name" value="HlyD-like secretion proteins"/>
    <property type="match status" value="1"/>
</dbReference>
<dbReference type="GO" id="GO:0015562">
    <property type="term" value="F:efflux transmembrane transporter activity"/>
    <property type="evidence" value="ECO:0007669"/>
    <property type="project" value="TreeGrafter"/>
</dbReference>
<name>A0A1V2ZV27_9GAMM</name>
<evidence type="ECO:0000259" key="4">
    <source>
        <dbReference type="Pfam" id="PF25954"/>
    </source>
</evidence>
<evidence type="ECO:0000259" key="5">
    <source>
        <dbReference type="Pfam" id="PF25967"/>
    </source>
</evidence>
<dbReference type="Gene3D" id="2.40.50.100">
    <property type="match status" value="1"/>
</dbReference>
<dbReference type="Gene3D" id="2.40.420.20">
    <property type="match status" value="1"/>
</dbReference>